<feature type="transmembrane region" description="Helical" evidence="1">
    <location>
        <begin position="171"/>
        <end position="192"/>
    </location>
</feature>
<feature type="transmembrane region" description="Helical" evidence="1">
    <location>
        <begin position="144"/>
        <end position="165"/>
    </location>
</feature>
<gene>
    <name evidence="2" type="ORF">Q765_20450</name>
</gene>
<feature type="transmembrane region" description="Helical" evidence="1">
    <location>
        <begin position="118"/>
        <end position="137"/>
    </location>
</feature>
<dbReference type="eggNOG" id="ENOG5031106">
    <property type="taxonomic scope" value="Bacteria"/>
</dbReference>
<keyword evidence="1" id="KW-0812">Transmembrane</keyword>
<comment type="caution">
    <text evidence="2">The sequence shown here is derived from an EMBL/GenBank/DDBJ whole genome shotgun (WGS) entry which is preliminary data.</text>
</comment>
<keyword evidence="1" id="KW-0472">Membrane</keyword>
<organism evidence="2 3">
    <name type="scientific">Flavobacterium rivuli WB 3.3-2 = DSM 21788</name>
    <dbReference type="NCBI Taxonomy" id="1121895"/>
    <lineage>
        <taxon>Bacteria</taxon>
        <taxon>Pseudomonadati</taxon>
        <taxon>Bacteroidota</taxon>
        <taxon>Flavobacteriia</taxon>
        <taxon>Flavobacteriales</taxon>
        <taxon>Flavobacteriaceae</taxon>
        <taxon>Flavobacterium</taxon>
    </lineage>
</organism>
<protein>
    <submittedName>
        <fullName evidence="2">Uncharacterized protein</fullName>
    </submittedName>
</protein>
<keyword evidence="1" id="KW-1133">Transmembrane helix</keyword>
<evidence type="ECO:0000256" key="1">
    <source>
        <dbReference type="SAM" id="Phobius"/>
    </source>
</evidence>
<name>A0A0A2LZL7_9FLAO</name>
<dbReference type="RefSeq" id="WP_020214976.1">
    <property type="nucleotide sequence ID" value="NZ_JRLX01000044.1"/>
</dbReference>
<proteinExistence type="predicted"/>
<evidence type="ECO:0000313" key="3">
    <source>
        <dbReference type="Proteomes" id="UP000030152"/>
    </source>
</evidence>
<dbReference type="OrthoDB" id="1345503at2"/>
<dbReference type="STRING" id="1121895.GCA_000378485_03799"/>
<dbReference type="Proteomes" id="UP000030152">
    <property type="component" value="Unassembled WGS sequence"/>
</dbReference>
<reference evidence="2 3" key="1">
    <citation type="submission" date="2013-09" db="EMBL/GenBank/DDBJ databases">
        <authorList>
            <person name="Zeng Z."/>
            <person name="Chen C."/>
        </authorList>
    </citation>
    <scope>NUCLEOTIDE SEQUENCE [LARGE SCALE GENOMIC DNA]</scope>
    <source>
        <strain evidence="2 3">WB 3.3-2</strain>
    </source>
</reference>
<accession>A0A0A2LZL7</accession>
<keyword evidence="3" id="KW-1185">Reference proteome</keyword>
<evidence type="ECO:0000313" key="2">
    <source>
        <dbReference type="EMBL" id="KGO84633.1"/>
    </source>
</evidence>
<sequence length="202" mass="23576">MAKPLTPLELRTIDEYLEEAGVRYDDIRHEMTDHVATAIENMDGTFKDNFSRYMLYNKKDLLASNRAFKKLARNKALGILKSTVLKPQLWAVALTLFALAILSGNYSDVEDRATDLEITLLIVSSVLYVYFWFYKIISRNNYSVINRLVTFIYCGSIVFRAGRLIDNTMVLLFYYSFSITFFLFLMQSLWALNKQYKLRYNA</sequence>
<dbReference type="EMBL" id="JRLX01000044">
    <property type="protein sequence ID" value="KGO84633.1"/>
    <property type="molecule type" value="Genomic_DNA"/>
</dbReference>
<dbReference type="AlphaFoldDB" id="A0A0A2LZL7"/>
<feature type="transmembrane region" description="Helical" evidence="1">
    <location>
        <begin position="89"/>
        <end position="106"/>
    </location>
</feature>